<dbReference type="SUPFAM" id="SSF56266">
    <property type="entry name" value="DmpA/ArgJ-like"/>
    <property type="match status" value="1"/>
</dbReference>
<dbReference type="GO" id="GO:0004177">
    <property type="term" value="F:aminopeptidase activity"/>
    <property type="evidence" value="ECO:0007669"/>
    <property type="project" value="TreeGrafter"/>
</dbReference>
<dbReference type="InterPro" id="IPR016117">
    <property type="entry name" value="ArgJ-like_dom_sf"/>
</dbReference>
<dbReference type="InterPro" id="IPR005321">
    <property type="entry name" value="Peptidase_S58_DmpA"/>
</dbReference>
<sequence>MTRIYLYGGIYDGYLNDIHSQHVKREHVFEAIETAQATITEGSVGAGAGVVSYDFKAGIGTSSRRVKLSGREIHVGTLVLASHGSRKEKVISCVIED</sequence>
<dbReference type="Pfam" id="PF03576">
    <property type="entry name" value="Peptidase_S58"/>
    <property type="match status" value="1"/>
</dbReference>
<dbReference type="PANTHER" id="PTHR36512">
    <property type="entry name" value="D-AMINOPEPTIDASE"/>
    <property type="match status" value="1"/>
</dbReference>
<dbReference type="EMBL" id="NEXJ01000027">
    <property type="protein sequence ID" value="PSN92232.1"/>
    <property type="molecule type" value="Genomic_DNA"/>
</dbReference>
<proteinExistence type="inferred from homology"/>
<dbReference type="EMBL" id="NEXJ01000027">
    <property type="protein sequence ID" value="PSN92221.1"/>
    <property type="molecule type" value="Genomic_DNA"/>
</dbReference>
<dbReference type="AlphaFoldDB" id="A0A2R6B0Q5"/>
<evidence type="ECO:0000313" key="2">
    <source>
        <dbReference type="EMBL" id="PSN92221.1"/>
    </source>
</evidence>
<organism evidence="3 4">
    <name type="scientific">Candidatus Marsarchaeota G2 archaeon ECH_B_SAG-M15</name>
    <dbReference type="NCBI Taxonomy" id="1978162"/>
    <lineage>
        <taxon>Archaea</taxon>
        <taxon>Candidatus Marsarchaeota</taxon>
        <taxon>Candidatus Marsarchaeota group 2</taxon>
    </lineage>
</organism>
<reference evidence="3 4" key="1">
    <citation type="submission" date="2017-04" db="EMBL/GenBank/DDBJ databases">
        <title>Novel microbial lineages endemic to geothermal iron-oxide mats fill important gaps in the evolutionary history of Archaea.</title>
        <authorList>
            <person name="Jay Z.J."/>
            <person name="Beam J.P."/>
            <person name="Dlakic M."/>
            <person name="Rusch D.B."/>
            <person name="Kozubal M.A."/>
            <person name="Inskeep W.P."/>
        </authorList>
    </citation>
    <scope>NUCLEOTIDE SEQUENCE [LARGE SCALE GENOMIC DNA]</scope>
    <source>
        <strain evidence="3">ECH_B_SAG-M15</strain>
    </source>
</reference>
<comment type="similarity">
    <text evidence="1">Belongs to the peptidase S58 family.</text>
</comment>
<dbReference type="Proteomes" id="UP000240490">
    <property type="component" value="Unassembled WGS sequence"/>
</dbReference>
<accession>A0A2R6B0Q5</accession>
<dbReference type="PANTHER" id="PTHR36512:SF3">
    <property type="entry name" value="BLR5678 PROTEIN"/>
    <property type="match status" value="1"/>
</dbReference>
<evidence type="ECO:0000313" key="4">
    <source>
        <dbReference type="Proteomes" id="UP000240490"/>
    </source>
</evidence>
<name>A0A2R6B0Q5_9ARCH</name>
<evidence type="ECO:0000256" key="1">
    <source>
        <dbReference type="ARBA" id="ARBA00007068"/>
    </source>
</evidence>
<gene>
    <name evidence="2" type="ORF">B9Q08_01585</name>
    <name evidence="3" type="ORF">B9Q08_01650</name>
</gene>
<dbReference type="Gene3D" id="3.60.70.12">
    <property type="entry name" value="L-amino peptidase D-ALA esterase/amidase"/>
    <property type="match status" value="1"/>
</dbReference>
<protein>
    <submittedName>
        <fullName evidence="3">Uncharacterized protein</fullName>
    </submittedName>
</protein>
<comment type="caution">
    <text evidence="3">The sequence shown here is derived from an EMBL/GenBank/DDBJ whole genome shotgun (WGS) entry which is preliminary data.</text>
</comment>
<evidence type="ECO:0000313" key="3">
    <source>
        <dbReference type="EMBL" id="PSN92232.1"/>
    </source>
</evidence>